<dbReference type="EMBL" id="KX035205">
    <property type="protein sequence ID" value="AOY40111.1"/>
    <property type="molecule type" value="Genomic_DNA"/>
</dbReference>
<comment type="subcellular location">
    <subcellularLocation>
        <location evidence="2 18">Mitochondrion inner membrane</location>
        <topology evidence="2 18">Multi-pass membrane protein</topology>
    </subcellularLocation>
</comment>
<keyword evidence="7 18" id="KW-0679">Respiratory chain</keyword>
<feature type="domain" description="NADH:quinone oxidoreductase/Mrp antiporter transmembrane" evidence="19">
    <location>
        <begin position="20"/>
        <end position="278"/>
    </location>
</feature>
<evidence type="ECO:0000256" key="11">
    <source>
        <dbReference type="ARBA" id="ARBA00022982"/>
    </source>
</evidence>
<evidence type="ECO:0000256" key="9">
    <source>
        <dbReference type="ARBA" id="ARBA00022792"/>
    </source>
</evidence>
<dbReference type="PRINTS" id="PR01436">
    <property type="entry name" value="NADHDHGNASE2"/>
</dbReference>
<evidence type="ECO:0000256" key="1">
    <source>
        <dbReference type="ARBA" id="ARBA00003257"/>
    </source>
</evidence>
<comment type="catalytic activity">
    <reaction evidence="17 18">
        <text>a ubiquinone + NADH + 5 H(+)(in) = a ubiquinol + NAD(+) + 4 H(+)(out)</text>
        <dbReference type="Rhea" id="RHEA:29091"/>
        <dbReference type="Rhea" id="RHEA-COMP:9565"/>
        <dbReference type="Rhea" id="RHEA-COMP:9566"/>
        <dbReference type="ChEBI" id="CHEBI:15378"/>
        <dbReference type="ChEBI" id="CHEBI:16389"/>
        <dbReference type="ChEBI" id="CHEBI:17976"/>
        <dbReference type="ChEBI" id="CHEBI:57540"/>
        <dbReference type="ChEBI" id="CHEBI:57945"/>
        <dbReference type="EC" id="7.1.1.2"/>
    </reaction>
</comment>
<feature type="transmembrane region" description="Helical" evidence="18">
    <location>
        <begin position="231"/>
        <end position="251"/>
    </location>
</feature>
<dbReference type="InterPro" id="IPR003917">
    <property type="entry name" value="NADH_UbQ_OxRdtase_chain2"/>
</dbReference>
<organism evidence="20">
    <name type="scientific">Trypodendron domesticum</name>
    <dbReference type="NCBI Taxonomy" id="1220309"/>
    <lineage>
        <taxon>Eukaryota</taxon>
        <taxon>Metazoa</taxon>
        <taxon>Ecdysozoa</taxon>
        <taxon>Arthropoda</taxon>
        <taxon>Hexapoda</taxon>
        <taxon>Insecta</taxon>
        <taxon>Pterygota</taxon>
        <taxon>Neoptera</taxon>
        <taxon>Endopterygota</taxon>
        <taxon>Coleoptera</taxon>
        <taxon>Polyphaga</taxon>
        <taxon>Cucujiformia</taxon>
        <taxon>Curculionidae</taxon>
        <taxon>Scolytinae</taxon>
        <taxon>Trypodendron</taxon>
    </lineage>
</organism>
<keyword evidence="14 18" id="KW-0830">Ubiquinone</keyword>
<keyword evidence="10 18" id="KW-1278">Translocase</keyword>
<dbReference type="AlphaFoldDB" id="A0A343A6D2"/>
<feature type="transmembrane region" description="Helical" evidence="18">
    <location>
        <begin position="308"/>
        <end position="330"/>
    </location>
</feature>
<keyword evidence="11 18" id="KW-0249">Electron transport</keyword>
<evidence type="ECO:0000256" key="2">
    <source>
        <dbReference type="ARBA" id="ARBA00004448"/>
    </source>
</evidence>
<feature type="transmembrane region" description="Helical" evidence="18">
    <location>
        <begin position="51"/>
        <end position="73"/>
    </location>
</feature>
<keyword evidence="6" id="KW-0813">Transport</keyword>
<dbReference type="GO" id="GO:0005743">
    <property type="term" value="C:mitochondrial inner membrane"/>
    <property type="evidence" value="ECO:0007669"/>
    <property type="project" value="UniProtKB-SubCell"/>
</dbReference>
<feature type="transmembrane region" description="Helical" evidence="18">
    <location>
        <begin position="191"/>
        <end position="210"/>
    </location>
</feature>
<comment type="function">
    <text evidence="1">Core subunit of the mitochondrial membrane respiratory chain NADH dehydrogenase (Complex I) that is believed to belong to the minimal assembly required for catalysis. Complex I functions in the transfer of electrons from NADH to the respiratory chain. The immediate electron acceptor for the enzyme is believed to be ubiquinone.</text>
</comment>
<evidence type="ECO:0000256" key="18">
    <source>
        <dbReference type="RuleBase" id="RU003403"/>
    </source>
</evidence>
<evidence type="ECO:0000256" key="10">
    <source>
        <dbReference type="ARBA" id="ARBA00022967"/>
    </source>
</evidence>
<evidence type="ECO:0000256" key="15">
    <source>
        <dbReference type="ARBA" id="ARBA00023128"/>
    </source>
</evidence>
<keyword evidence="12 18" id="KW-1133">Transmembrane helix</keyword>
<evidence type="ECO:0000256" key="7">
    <source>
        <dbReference type="ARBA" id="ARBA00022660"/>
    </source>
</evidence>
<geneLocation type="mitochondrion" evidence="20"/>
<dbReference type="InterPro" id="IPR050175">
    <property type="entry name" value="Complex_I_Subunit_2"/>
</dbReference>
<comment type="function">
    <text evidence="18">Core subunit of the mitochondrial membrane respiratory chain NADH dehydrogenase (Complex I) which catalyzes electron transfer from NADH through the respiratory chain, using ubiquinone as an electron acceptor. Essential for the catalytic activity and assembly of complex I.</text>
</comment>
<keyword evidence="15 18" id="KW-0496">Mitochondrion</keyword>
<evidence type="ECO:0000256" key="14">
    <source>
        <dbReference type="ARBA" id="ARBA00023075"/>
    </source>
</evidence>
<dbReference type="Pfam" id="PF00361">
    <property type="entry name" value="Proton_antipo_M"/>
    <property type="match status" value="1"/>
</dbReference>
<evidence type="ECO:0000256" key="3">
    <source>
        <dbReference type="ARBA" id="ARBA00007012"/>
    </source>
</evidence>
<dbReference type="InterPro" id="IPR001750">
    <property type="entry name" value="ND/Mrp_TM"/>
</dbReference>
<dbReference type="EC" id="7.1.1.2" evidence="4 18"/>
<sequence>MYKLLFFFTLTAGTFLSISASSWIIAWIGLEVNLLSFLPLMKKSNIYSSEAAIKYFLTQTMASMILILSLIIFTNKKNFSENLNLVTSLILQVALLLKMGAAPLHFWFPEVISGLDWMMSLILLTWQKIAPMMLLSYSMNSFLLTIVAIISSFTGSILGFNQTCLRKILAYSSINHIGWMIMALMNSVYAWLSYFLIYILMNLNIILMFKTSQTLFFSQLMSFYSNNSMKLFFMFNFISLGGLPPFLGFLPKWVTINSMMYTLGYFPATLIILATLITLYFYLRIIFLSLTLTSLTKTSILNLPKMSFMLAFNNFLVLMSMMSLLSITLLV</sequence>
<protein>
    <recommendedName>
        <fullName evidence="5 18">NADH-ubiquinone oxidoreductase chain 2</fullName>
        <ecNumber evidence="4 18">7.1.1.2</ecNumber>
    </recommendedName>
</protein>
<dbReference type="PANTHER" id="PTHR46552">
    <property type="entry name" value="NADH-UBIQUINONE OXIDOREDUCTASE CHAIN 2"/>
    <property type="match status" value="1"/>
</dbReference>
<evidence type="ECO:0000259" key="19">
    <source>
        <dbReference type="Pfam" id="PF00361"/>
    </source>
</evidence>
<evidence type="ECO:0000256" key="6">
    <source>
        <dbReference type="ARBA" id="ARBA00022448"/>
    </source>
</evidence>
<comment type="similarity">
    <text evidence="3 18">Belongs to the complex I subunit 2 family.</text>
</comment>
<dbReference type="GO" id="GO:0006120">
    <property type="term" value="P:mitochondrial electron transport, NADH to ubiquinone"/>
    <property type="evidence" value="ECO:0007669"/>
    <property type="project" value="InterPro"/>
</dbReference>
<keyword evidence="16 18" id="KW-0472">Membrane</keyword>
<feature type="transmembrane region" description="Helical" evidence="18">
    <location>
        <begin position="6"/>
        <end position="30"/>
    </location>
</feature>
<evidence type="ECO:0000256" key="12">
    <source>
        <dbReference type="ARBA" id="ARBA00022989"/>
    </source>
</evidence>
<evidence type="ECO:0000256" key="17">
    <source>
        <dbReference type="ARBA" id="ARBA00049551"/>
    </source>
</evidence>
<evidence type="ECO:0000313" key="20">
    <source>
        <dbReference type="EMBL" id="AOY40111.1"/>
    </source>
</evidence>
<evidence type="ECO:0000256" key="16">
    <source>
        <dbReference type="ARBA" id="ARBA00023136"/>
    </source>
</evidence>
<name>A0A343A6D2_9CUCU</name>
<feature type="transmembrane region" description="Helical" evidence="18">
    <location>
        <begin position="141"/>
        <end position="161"/>
    </location>
</feature>
<feature type="transmembrane region" description="Helical" evidence="18">
    <location>
        <begin position="85"/>
        <end position="108"/>
    </location>
</feature>
<keyword evidence="9 18" id="KW-0999">Mitochondrion inner membrane</keyword>
<feature type="transmembrane region" description="Helical" evidence="18">
    <location>
        <begin position="263"/>
        <end position="287"/>
    </location>
</feature>
<gene>
    <name evidence="20" type="primary">nad2</name>
</gene>
<keyword evidence="8 18" id="KW-0812">Transmembrane</keyword>
<reference evidence="20" key="1">
    <citation type="submission" date="2016-04" db="EMBL/GenBank/DDBJ databases">
        <title>Mitochondria of Scolytid beetles.</title>
        <authorList>
            <person name="Miller K."/>
            <person name="Linard B."/>
            <person name="Vogler A.P."/>
        </authorList>
    </citation>
    <scope>NUCLEOTIDE SEQUENCE</scope>
</reference>
<accession>A0A343A6D2</accession>
<evidence type="ECO:0000256" key="13">
    <source>
        <dbReference type="ARBA" id="ARBA00023027"/>
    </source>
</evidence>
<keyword evidence="13 18" id="KW-0520">NAD</keyword>
<evidence type="ECO:0000256" key="5">
    <source>
        <dbReference type="ARBA" id="ARBA00021008"/>
    </source>
</evidence>
<dbReference type="PANTHER" id="PTHR46552:SF1">
    <property type="entry name" value="NADH-UBIQUINONE OXIDOREDUCTASE CHAIN 2"/>
    <property type="match status" value="1"/>
</dbReference>
<proteinExistence type="inferred from homology"/>
<evidence type="ECO:0000256" key="8">
    <source>
        <dbReference type="ARBA" id="ARBA00022692"/>
    </source>
</evidence>
<evidence type="ECO:0000256" key="4">
    <source>
        <dbReference type="ARBA" id="ARBA00012944"/>
    </source>
</evidence>
<dbReference type="GO" id="GO:0008137">
    <property type="term" value="F:NADH dehydrogenase (ubiquinone) activity"/>
    <property type="evidence" value="ECO:0007669"/>
    <property type="project" value="UniProtKB-EC"/>
</dbReference>